<name>A0A9Q1G1A2_SYNKA</name>
<proteinExistence type="predicted"/>
<reference evidence="1" key="1">
    <citation type="journal article" date="2023" name="Science">
        <title>Genome structures resolve the early diversification of teleost fishes.</title>
        <authorList>
            <person name="Parey E."/>
            <person name="Louis A."/>
            <person name="Montfort J."/>
            <person name="Bouchez O."/>
            <person name="Roques C."/>
            <person name="Iampietro C."/>
            <person name="Lluch J."/>
            <person name="Castinel A."/>
            <person name="Donnadieu C."/>
            <person name="Desvignes T."/>
            <person name="Floi Bucao C."/>
            <person name="Jouanno E."/>
            <person name="Wen M."/>
            <person name="Mejri S."/>
            <person name="Dirks R."/>
            <person name="Jansen H."/>
            <person name="Henkel C."/>
            <person name="Chen W.J."/>
            <person name="Zahm M."/>
            <person name="Cabau C."/>
            <person name="Klopp C."/>
            <person name="Thompson A.W."/>
            <person name="Robinson-Rechavi M."/>
            <person name="Braasch I."/>
            <person name="Lecointre G."/>
            <person name="Bobe J."/>
            <person name="Postlethwait J.H."/>
            <person name="Berthelot C."/>
            <person name="Roest Crollius H."/>
            <person name="Guiguen Y."/>
        </authorList>
    </citation>
    <scope>NUCLEOTIDE SEQUENCE</scope>
    <source>
        <strain evidence="1">WJC10195</strain>
    </source>
</reference>
<protein>
    <submittedName>
        <fullName evidence="1">Uncharacterized protein</fullName>
    </submittedName>
</protein>
<dbReference type="EMBL" id="JAINUF010000002">
    <property type="protein sequence ID" value="KAJ8373579.1"/>
    <property type="molecule type" value="Genomic_DNA"/>
</dbReference>
<dbReference type="Proteomes" id="UP001152622">
    <property type="component" value="Chromosome 2"/>
</dbReference>
<gene>
    <name evidence="1" type="ORF">SKAU_G00041590</name>
</gene>
<sequence>MRTGLGVSLTEEIYLKGGAPGSCVSPRGGHVTRPIARTAHVRRGRLAMTVLGVPASVWLPAQTRTH</sequence>
<keyword evidence="2" id="KW-1185">Reference proteome</keyword>
<accession>A0A9Q1G1A2</accession>
<evidence type="ECO:0000313" key="2">
    <source>
        <dbReference type="Proteomes" id="UP001152622"/>
    </source>
</evidence>
<evidence type="ECO:0000313" key="1">
    <source>
        <dbReference type="EMBL" id="KAJ8373579.1"/>
    </source>
</evidence>
<organism evidence="1 2">
    <name type="scientific">Synaphobranchus kaupii</name>
    <name type="common">Kaup's arrowtooth eel</name>
    <dbReference type="NCBI Taxonomy" id="118154"/>
    <lineage>
        <taxon>Eukaryota</taxon>
        <taxon>Metazoa</taxon>
        <taxon>Chordata</taxon>
        <taxon>Craniata</taxon>
        <taxon>Vertebrata</taxon>
        <taxon>Euteleostomi</taxon>
        <taxon>Actinopterygii</taxon>
        <taxon>Neopterygii</taxon>
        <taxon>Teleostei</taxon>
        <taxon>Anguilliformes</taxon>
        <taxon>Synaphobranchidae</taxon>
        <taxon>Synaphobranchus</taxon>
    </lineage>
</organism>
<dbReference type="AlphaFoldDB" id="A0A9Q1G1A2"/>
<comment type="caution">
    <text evidence="1">The sequence shown here is derived from an EMBL/GenBank/DDBJ whole genome shotgun (WGS) entry which is preliminary data.</text>
</comment>